<comment type="cofactor">
    <cofactor evidence="1">
        <name>Mg(2+)</name>
        <dbReference type="ChEBI" id="CHEBI:18420"/>
    </cofactor>
</comment>
<evidence type="ECO:0000256" key="1">
    <source>
        <dbReference type="ARBA" id="ARBA00001946"/>
    </source>
</evidence>
<evidence type="ECO:0000256" key="6">
    <source>
        <dbReference type="ARBA" id="ARBA00022842"/>
    </source>
</evidence>
<evidence type="ECO:0000256" key="2">
    <source>
        <dbReference type="ARBA" id="ARBA00005128"/>
    </source>
</evidence>
<dbReference type="GO" id="GO:0004659">
    <property type="term" value="F:prenyltransferase activity"/>
    <property type="evidence" value="ECO:0007669"/>
    <property type="project" value="InterPro"/>
</dbReference>
<dbReference type="InterPro" id="IPR008949">
    <property type="entry name" value="Isoprenoid_synthase_dom_sf"/>
</dbReference>
<keyword evidence="5" id="KW-0479">Metal-binding</keyword>
<comment type="pathway">
    <text evidence="2">Isoprenoid biosynthesis.</text>
</comment>
<dbReference type="OrthoDB" id="4497239at2"/>
<keyword evidence="8" id="KW-0614">Plasmid</keyword>
<dbReference type="PROSITE" id="PS00444">
    <property type="entry name" value="POLYPRENYL_SYNTHASE_2"/>
    <property type="match status" value="1"/>
</dbReference>
<dbReference type="CDD" id="cd00685">
    <property type="entry name" value="Trans_IPPS_HT"/>
    <property type="match status" value="1"/>
</dbReference>
<evidence type="ECO:0000256" key="4">
    <source>
        <dbReference type="ARBA" id="ARBA00022679"/>
    </source>
</evidence>
<evidence type="ECO:0000256" key="3">
    <source>
        <dbReference type="ARBA" id="ARBA00006706"/>
    </source>
</evidence>
<dbReference type="GO" id="GO:0046872">
    <property type="term" value="F:metal ion binding"/>
    <property type="evidence" value="ECO:0007669"/>
    <property type="project" value="UniProtKB-KW"/>
</dbReference>
<dbReference type="Gene3D" id="1.10.600.10">
    <property type="entry name" value="Farnesyl Diphosphate Synthase"/>
    <property type="match status" value="1"/>
</dbReference>
<evidence type="ECO:0008006" key="10">
    <source>
        <dbReference type="Google" id="ProtNLM"/>
    </source>
</evidence>
<dbReference type="AlphaFoldDB" id="A0A2S2C6E8"/>
<dbReference type="SFLD" id="SFLDS00005">
    <property type="entry name" value="Isoprenoid_Synthase_Type_I"/>
    <property type="match status" value="1"/>
</dbReference>
<evidence type="ECO:0000313" key="9">
    <source>
        <dbReference type="Proteomes" id="UP000245711"/>
    </source>
</evidence>
<keyword evidence="4 7" id="KW-0808">Transferase</keyword>
<accession>A0A2S2C6E8</accession>
<sequence length="304" mass="32398">MNARLEGVLLGAVRTADPAMSTMAAVLLRRGGKRLRPTLLRRCAELGDADDDIALRAAAVVELLHVASLHHDDVMDEASIRRGGSSANALWGDETAALVGTHIMARATALLAGLPPDVVASVADTTFVVCTGQLRETEHAYDLDLDLDTYIDILRMKTASLFELPCRIGAMLAGLEPSQVDAVARYGSNLGIAFQLIDDLLDFEGETTALGKPTGTDLDRGIYSYPVLFALREPTGATLRERLGASETVGAAAELVRASGAPTATGELAREYSDRADRKLDLFPDTAARSALRALTDLVIARDR</sequence>
<dbReference type="Pfam" id="PF00348">
    <property type="entry name" value="polyprenyl_synt"/>
    <property type="match status" value="1"/>
</dbReference>
<proteinExistence type="inferred from homology"/>
<dbReference type="SFLD" id="SFLDG01017">
    <property type="entry name" value="Polyprenyl_Transferase_Like"/>
    <property type="match status" value="1"/>
</dbReference>
<protein>
    <recommendedName>
        <fullName evidence="10">Polyprenyl synthetase family protein</fullName>
    </recommendedName>
</protein>
<dbReference type="GO" id="GO:0008299">
    <property type="term" value="P:isoprenoid biosynthetic process"/>
    <property type="evidence" value="ECO:0007669"/>
    <property type="project" value="InterPro"/>
</dbReference>
<dbReference type="SUPFAM" id="SSF48576">
    <property type="entry name" value="Terpenoid synthases"/>
    <property type="match status" value="1"/>
</dbReference>
<dbReference type="Proteomes" id="UP000245711">
    <property type="component" value="Plasmid pRB98"/>
</dbReference>
<geneLocation type="plasmid" evidence="9">
    <name>prb98</name>
</geneLocation>
<dbReference type="PANTHER" id="PTHR12001:SF69">
    <property type="entry name" value="ALL TRANS-POLYPRENYL-DIPHOSPHATE SYNTHASE PDSS1"/>
    <property type="match status" value="1"/>
</dbReference>
<keyword evidence="6" id="KW-0460">Magnesium</keyword>
<dbReference type="KEGG" id="roz:CBI38_33725"/>
<dbReference type="EMBL" id="CP021355">
    <property type="protein sequence ID" value="AWK76384.1"/>
    <property type="molecule type" value="Genomic_DNA"/>
</dbReference>
<dbReference type="PANTHER" id="PTHR12001">
    <property type="entry name" value="GERANYLGERANYL PYROPHOSPHATE SYNTHASE"/>
    <property type="match status" value="1"/>
</dbReference>
<organism evidence="8 9">
    <name type="scientific">Rhodococcus oxybenzonivorans</name>
    <dbReference type="NCBI Taxonomy" id="1990687"/>
    <lineage>
        <taxon>Bacteria</taxon>
        <taxon>Bacillati</taxon>
        <taxon>Actinomycetota</taxon>
        <taxon>Actinomycetes</taxon>
        <taxon>Mycobacteriales</taxon>
        <taxon>Nocardiaceae</taxon>
        <taxon>Rhodococcus</taxon>
    </lineage>
</organism>
<name>A0A2S2C6E8_9NOCA</name>
<evidence type="ECO:0000313" key="8">
    <source>
        <dbReference type="EMBL" id="AWK76384.1"/>
    </source>
</evidence>
<comment type="similarity">
    <text evidence="3 7">Belongs to the FPP/GGPP synthase family.</text>
</comment>
<evidence type="ECO:0000256" key="7">
    <source>
        <dbReference type="RuleBase" id="RU004466"/>
    </source>
</evidence>
<dbReference type="InterPro" id="IPR033749">
    <property type="entry name" value="Polyprenyl_synt_CS"/>
</dbReference>
<evidence type="ECO:0000256" key="5">
    <source>
        <dbReference type="ARBA" id="ARBA00022723"/>
    </source>
</evidence>
<dbReference type="InterPro" id="IPR000092">
    <property type="entry name" value="Polyprenyl_synt"/>
</dbReference>
<reference evidence="8 9" key="1">
    <citation type="submission" date="2017-05" db="EMBL/GenBank/DDBJ databases">
        <title>Isolation of Rhodococcus sp. S2-17 biodegrading of BP-3.</title>
        <authorList>
            <person name="Lee Y."/>
            <person name="Kim K.H."/>
            <person name="Chun B.H."/>
            <person name="Jung H.S."/>
            <person name="Jeon C.O."/>
        </authorList>
    </citation>
    <scope>NUCLEOTIDE SEQUENCE [LARGE SCALE GENOMIC DNA]</scope>
    <source>
        <strain evidence="8 9">S2-17</strain>
        <plasmid evidence="9">prb98</plasmid>
    </source>
</reference>
<gene>
    <name evidence="8" type="ORF">CBI38_33725</name>
</gene>
<keyword evidence="9" id="KW-1185">Reference proteome</keyword>